<evidence type="ECO:0000313" key="6">
    <source>
        <dbReference type="EMBL" id="KGK39248.1"/>
    </source>
</evidence>
<dbReference type="EMBL" id="MQVM01000002">
    <property type="protein sequence ID" value="ONH77076.1"/>
    <property type="molecule type" value="Genomic_DNA"/>
</dbReference>
<dbReference type="GO" id="GO:0005739">
    <property type="term" value="C:mitochondrion"/>
    <property type="evidence" value="ECO:0007669"/>
    <property type="project" value="TreeGrafter"/>
</dbReference>
<evidence type="ECO:0000313" key="9">
    <source>
        <dbReference type="Proteomes" id="UP000189274"/>
    </source>
</evidence>
<dbReference type="GO" id="GO:0030488">
    <property type="term" value="P:tRNA methylation"/>
    <property type="evidence" value="ECO:0007669"/>
    <property type="project" value="InterPro"/>
</dbReference>
<dbReference type="Proteomes" id="UP000029867">
    <property type="component" value="Unassembled WGS sequence"/>
</dbReference>
<evidence type="ECO:0000256" key="5">
    <source>
        <dbReference type="SAM" id="MobiDB-lite"/>
    </source>
</evidence>
<dbReference type="PANTHER" id="PTHR12133">
    <property type="entry name" value="TRNA (ADENINE(58)-N(1))-METHYLTRANSFERASE"/>
    <property type="match status" value="1"/>
</dbReference>
<feature type="compositionally biased region" description="Basic and acidic residues" evidence="5">
    <location>
        <begin position="394"/>
        <end position="411"/>
    </location>
</feature>
<feature type="region of interest" description="Disordered" evidence="5">
    <location>
        <begin position="548"/>
        <end position="573"/>
    </location>
</feature>
<reference evidence="6" key="2">
    <citation type="submission" date="2014-08" db="EMBL/GenBank/DDBJ databases">
        <title>Exploiting Issatchenkia orientalis SD108 for Succinic Acid Production.</title>
        <authorList>
            <person name="Xiao H."/>
            <person name="Shao Z."/>
            <person name="Jiang Y."/>
            <person name="Dole S."/>
            <person name="Zhao H."/>
        </authorList>
    </citation>
    <scope>NUCLEOTIDE SEQUENCE [LARGE SCALE GENOMIC DNA]</scope>
    <source>
        <strain evidence="6">SD108</strain>
    </source>
</reference>
<protein>
    <recommendedName>
        <fullName evidence="2">tRNA (adenine(58)-N(1))-methyltransferase catalytic subunit TRM61</fullName>
        <ecNumber evidence="1">2.1.1.220</ecNumber>
    </recommendedName>
    <alternativeName>
        <fullName evidence="3">tRNA(m1A58)-methyltransferase subunit TRM61</fullName>
    </alternativeName>
</protein>
<evidence type="ECO:0000313" key="7">
    <source>
        <dbReference type="EMBL" id="ONH77076.1"/>
    </source>
</evidence>
<dbReference type="EC" id="2.1.1.220" evidence="1"/>
<reference evidence="8" key="1">
    <citation type="journal article" date="2014" name="Microb. Cell Fact.">
        <title>Exploiting Issatchenkia orientalis SD108 for succinic acid production.</title>
        <authorList>
            <person name="Xiao H."/>
            <person name="Shao Z."/>
            <person name="Jiang Y."/>
            <person name="Dole S."/>
            <person name="Zhao H."/>
        </authorList>
    </citation>
    <scope>NUCLEOTIDE SEQUENCE [LARGE SCALE GENOMIC DNA]</scope>
    <source>
        <strain evidence="8">SD108</strain>
    </source>
</reference>
<evidence type="ECO:0000256" key="1">
    <source>
        <dbReference type="ARBA" id="ARBA00012796"/>
    </source>
</evidence>
<dbReference type="VEuPathDB" id="FungiDB:C5L36_0B11330"/>
<dbReference type="EMBL" id="JQFK01000010">
    <property type="protein sequence ID" value="KGK39248.1"/>
    <property type="molecule type" value="Genomic_DNA"/>
</dbReference>
<organism evidence="6 8">
    <name type="scientific">Pichia kudriavzevii</name>
    <name type="common">Yeast</name>
    <name type="synonym">Issatchenkia orientalis</name>
    <dbReference type="NCBI Taxonomy" id="4909"/>
    <lineage>
        <taxon>Eukaryota</taxon>
        <taxon>Fungi</taxon>
        <taxon>Dikarya</taxon>
        <taxon>Ascomycota</taxon>
        <taxon>Saccharomycotina</taxon>
        <taxon>Pichiomycetes</taxon>
        <taxon>Pichiales</taxon>
        <taxon>Pichiaceae</taxon>
        <taxon>Pichia</taxon>
    </lineage>
</organism>
<sequence length="573" mass="64019">MLRVHRDLLKSQFKLNHTSRRFISDKFEVGDYAIITPLKKSSTKKTWLTRPLKDSPSAKANLNFGSIPHSELLNSSPMGKVHTIETRSQLAKYVCSRPTLEQWINYSKRMAAPIYSLDAQAIVSLTDMHIDYPEPPTEDGATVTPLQFLEAGTGHGSLTMAISKALHPANALAHYSKDLNLRGAVLHTIDCDKNHSITGKRTVKGFRRGIYEKNVEFHVCESPSKWIESEEGHNWIGIEKISKKLQNLDYDPDEPNAFLSGIFLDMPNYHEEMIKLTPYLKTGGFVVVFCPSITQIVDAIELIAIKNEELSKLDPPNSLHLEHERTVQLLDGAGGGLKEWDTRRTKIRATGKTAYSVRPKVGIRTVAGGFVSIWRKTGKDVNLEMELDLIDNYEPKPKEEASPVKQEEKTSAGELASKAFPVNSNSSSERKLTKEEKLALFSDDLLSSTSDVFQEIEEAKENEEILEDELATQSQLDLSTVNQDFKVEEATLIPHSVLHTVYRSHHGDPDVYAGYMANVYALETMVPEDLIEEVTYGGEVKEARNPGITEASGASESAGKKTNVKKTWTKHSL</sequence>
<reference evidence="7" key="4">
    <citation type="submission" date="2017-01" db="EMBL/GenBank/DDBJ databases">
        <authorList>
            <person name="Mah S.A."/>
            <person name="Swanson W.J."/>
            <person name="Moy G.W."/>
            <person name="Vacquier V.D."/>
        </authorList>
    </citation>
    <scope>NUCLEOTIDE SEQUENCE [LARGE SCALE GENOMIC DNA]</scope>
    <source>
        <strain evidence="7">129</strain>
    </source>
</reference>
<evidence type="ECO:0000256" key="4">
    <source>
        <dbReference type="SAM" id="Coils"/>
    </source>
</evidence>
<evidence type="ECO:0000256" key="3">
    <source>
        <dbReference type="ARBA" id="ARBA00033309"/>
    </source>
</evidence>
<dbReference type="Proteomes" id="UP000189274">
    <property type="component" value="Unassembled WGS sequence"/>
</dbReference>
<evidence type="ECO:0000313" key="8">
    <source>
        <dbReference type="Proteomes" id="UP000029867"/>
    </source>
</evidence>
<dbReference type="SUPFAM" id="SSF53335">
    <property type="entry name" value="S-adenosyl-L-methionine-dependent methyltransferases"/>
    <property type="match status" value="1"/>
</dbReference>
<dbReference type="PANTHER" id="PTHR12133:SF1">
    <property type="entry name" value="TRNA (ADENINE(58)-N(1))-METHYLTRANSFERASE, MITOCHONDRIAL"/>
    <property type="match status" value="1"/>
</dbReference>
<feature type="region of interest" description="Disordered" evidence="5">
    <location>
        <begin position="394"/>
        <end position="415"/>
    </location>
</feature>
<dbReference type="HOGENOM" id="CLU_475710_0_0_1"/>
<dbReference type="AlphaFoldDB" id="A0A099P2I3"/>
<dbReference type="InterPro" id="IPR014816">
    <property type="entry name" value="tRNA_MeTrfase_Gcd14"/>
</dbReference>
<accession>A0A099P2I3</accession>
<dbReference type="eggNOG" id="KOG2915">
    <property type="taxonomic scope" value="Eukaryota"/>
</dbReference>
<feature type="compositionally biased region" description="Basic residues" evidence="5">
    <location>
        <begin position="562"/>
        <end position="573"/>
    </location>
</feature>
<dbReference type="PROSITE" id="PS51620">
    <property type="entry name" value="SAM_TRM61"/>
    <property type="match status" value="1"/>
</dbReference>
<gene>
    <name evidence="7" type="ORF">BOH78_0632</name>
    <name evidence="6" type="ORF">JL09_g1558</name>
</gene>
<keyword evidence="4" id="KW-0175">Coiled coil</keyword>
<dbReference type="InterPro" id="IPR029063">
    <property type="entry name" value="SAM-dependent_MTases_sf"/>
</dbReference>
<name>A0A099P2I3_PICKU</name>
<reference evidence="9" key="3">
    <citation type="journal article" date="2017" name="Genome Announc.">
        <title>Genome sequences of Cyberlindnera fabianii 65, Pichia kudriavzevii 129, and Saccharomyces cerevisiae 131 isolated from fermented masau fruits in Zimbabwe.</title>
        <authorList>
            <person name="van Rijswijck I.M.H."/>
            <person name="Derks M.F.L."/>
            <person name="Abee T."/>
            <person name="de Ridder D."/>
            <person name="Smid E.J."/>
        </authorList>
    </citation>
    <scope>NUCLEOTIDE SEQUENCE [LARGE SCALE GENOMIC DNA]</scope>
    <source>
        <strain evidence="9">129</strain>
    </source>
</reference>
<dbReference type="GO" id="GO:0160107">
    <property type="term" value="F:tRNA (adenine(58)-N1)-methyltransferase activity"/>
    <property type="evidence" value="ECO:0007669"/>
    <property type="project" value="UniProtKB-EC"/>
</dbReference>
<comment type="caution">
    <text evidence="6">The sequence shown here is derived from an EMBL/GenBank/DDBJ whole genome shotgun (WGS) entry which is preliminary data.</text>
</comment>
<dbReference type="GO" id="GO:0031515">
    <property type="term" value="C:tRNA (m1A) methyltransferase complex"/>
    <property type="evidence" value="ECO:0007669"/>
    <property type="project" value="InterPro"/>
</dbReference>
<feature type="coiled-coil region" evidence="4">
    <location>
        <begin position="449"/>
        <end position="476"/>
    </location>
</feature>
<dbReference type="Gene3D" id="3.40.50.150">
    <property type="entry name" value="Vaccinia Virus protein VP39"/>
    <property type="match status" value="1"/>
</dbReference>
<proteinExistence type="predicted"/>
<evidence type="ECO:0000256" key="2">
    <source>
        <dbReference type="ARBA" id="ARBA00015963"/>
    </source>
</evidence>